<reference evidence="2" key="1">
    <citation type="submission" date="2020-10" db="EMBL/GenBank/DDBJ databases">
        <authorList>
            <person name="Gilroy R."/>
        </authorList>
    </citation>
    <scope>NUCLEOTIDE SEQUENCE</scope>
    <source>
        <strain evidence="2">ChiHjej9B8-7071</strain>
    </source>
</reference>
<dbReference type="InterPro" id="IPR026912">
    <property type="entry name" value="Adenine_deam_C"/>
</dbReference>
<comment type="caution">
    <text evidence="2">The sequence shown here is derived from an EMBL/GenBank/DDBJ whole genome shotgun (WGS) entry which is preliminary data.</text>
</comment>
<organism evidence="2 3">
    <name type="scientific">Candidatus Avoscillospira stercoripullorum</name>
    <dbReference type="NCBI Taxonomy" id="2840709"/>
    <lineage>
        <taxon>Bacteria</taxon>
        <taxon>Bacillati</taxon>
        <taxon>Bacillota</taxon>
        <taxon>Clostridia</taxon>
        <taxon>Eubacteriales</taxon>
        <taxon>Oscillospiraceae</taxon>
        <taxon>Oscillospiraceae incertae sedis</taxon>
        <taxon>Candidatus Avoscillospira</taxon>
    </lineage>
</organism>
<dbReference type="Proteomes" id="UP000824258">
    <property type="component" value="Unassembled WGS sequence"/>
</dbReference>
<reference evidence="2" key="2">
    <citation type="journal article" date="2021" name="PeerJ">
        <title>Extensive microbial diversity within the chicken gut microbiome revealed by metagenomics and culture.</title>
        <authorList>
            <person name="Gilroy R."/>
            <person name="Ravi A."/>
            <person name="Getino M."/>
            <person name="Pursley I."/>
            <person name="Horton D.L."/>
            <person name="Alikhan N.F."/>
            <person name="Baker D."/>
            <person name="Gharbi K."/>
            <person name="Hall N."/>
            <person name="Watson M."/>
            <person name="Adriaenssens E.M."/>
            <person name="Foster-Nyarko E."/>
            <person name="Jarju S."/>
            <person name="Secka A."/>
            <person name="Antonio M."/>
            <person name="Oren A."/>
            <person name="Chaudhuri R.R."/>
            <person name="La Ragione R."/>
            <person name="Hildebrand F."/>
            <person name="Pallen M.J."/>
        </authorList>
    </citation>
    <scope>NUCLEOTIDE SEQUENCE</scope>
    <source>
        <strain evidence="2">ChiHjej9B8-7071</strain>
    </source>
</reference>
<evidence type="ECO:0000259" key="1">
    <source>
        <dbReference type="Pfam" id="PF13382"/>
    </source>
</evidence>
<protein>
    <submittedName>
        <fullName evidence="2">Adenine deaminase</fullName>
    </submittedName>
</protein>
<accession>A0A9D1D7N9</accession>
<feature type="non-terminal residue" evidence="2">
    <location>
        <position position="1"/>
    </location>
</feature>
<evidence type="ECO:0000313" key="3">
    <source>
        <dbReference type="Proteomes" id="UP000824258"/>
    </source>
</evidence>
<evidence type="ECO:0000313" key="2">
    <source>
        <dbReference type="EMBL" id="HIR10390.1"/>
    </source>
</evidence>
<sequence length="195" mass="21282">RAHDTFHLPHLKLEDFRDPRPRAVIGLVDGEIVTTDCGYATKVDLEQDILKIAVVERHKSTGHMGVGYLKGYGLKRGAVATSISHDSHNIIVVGTNSRDMAFACNRVVENHGGIVVAADEKVTAELPLEIAGIMTDQPLEQVNEELEEAKAAAFAQGVNRGIDPFMTLSFMALPVIPTLRLTTRGVIDVVTQRYV</sequence>
<dbReference type="Pfam" id="PF13382">
    <property type="entry name" value="Adenine_deam_C"/>
    <property type="match status" value="1"/>
</dbReference>
<gene>
    <name evidence="2" type="ORF">IAA70_08290</name>
</gene>
<name>A0A9D1D7N9_9FIRM</name>
<feature type="domain" description="Adenine deaminase C-terminal" evidence="1">
    <location>
        <begin position="38"/>
        <end position="192"/>
    </location>
</feature>
<proteinExistence type="predicted"/>
<dbReference type="EMBL" id="DVGD01000276">
    <property type="protein sequence ID" value="HIR10390.1"/>
    <property type="molecule type" value="Genomic_DNA"/>
</dbReference>
<dbReference type="AlphaFoldDB" id="A0A9D1D7N9"/>